<organism evidence="1 2">
    <name type="scientific">Miscanthus lutarioriparius</name>
    <dbReference type="NCBI Taxonomy" id="422564"/>
    <lineage>
        <taxon>Eukaryota</taxon>
        <taxon>Viridiplantae</taxon>
        <taxon>Streptophyta</taxon>
        <taxon>Embryophyta</taxon>
        <taxon>Tracheophyta</taxon>
        <taxon>Spermatophyta</taxon>
        <taxon>Magnoliopsida</taxon>
        <taxon>Liliopsida</taxon>
        <taxon>Poales</taxon>
        <taxon>Poaceae</taxon>
        <taxon>PACMAD clade</taxon>
        <taxon>Panicoideae</taxon>
        <taxon>Andropogonodae</taxon>
        <taxon>Andropogoneae</taxon>
        <taxon>Saccharinae</taxon>
        <taxon>Miscanthus</taxon>
    </lineage>
</organism>
<dbReference type="AlphaFoldDB" id="A0A811MGG8"/>
<dbReference type="EMBL" id="CAJGYO010000001">
    <property type="protein sequence ID" value="CAD6206722.1"/>
    <property type="molecule type" value="Genomic_DNA"/>
</dbReference>
<protein>
    <submittedName>
        <fullName evidence="1">Uncharacterized protein</fullName>
    </submittedName>
</protein>
<accession>A0A811MGG8</accession>
<reference evidence="1" key="1">
    <citation type="submission" date="2020-10" db="EMBL/GenBank/DDBJ databases">
        <authorList>
            <person name="Han B."/>
            <person name="Lu T."/>
            <person name="Zhao Q."/>
            <person name="Huang X."/>
            <person name="Zhao Y."/>
        </authorList>
    </citation>
    <scope>NUCLEOTIDE SEQUENCE</scope>
</reference>
<gene>
    <name evidence="1" type="ORF">NCGR_LOCUS4401</name>
</gene>
<proteinExistence type="predicted"/>
<keyword evidence="2" id="KW-1185">Reference proteome</keyword>
<comment type="caution">
    <text evidence="1">The sequence shown here is derived from an EMBL/GenBank/DDBJ whole genome shotgun (WGS) entry which is preliminary data.</text>
</comment>
<evidence type="ECO:0000313" key="2">
    <source>
        <dbReference type="Proteomes" id="UP000604825"/>
    </source>
</evidence>
<sequence length="160" mass="17575">MVSDLDLVGFFYYPSLVSVGAGIGDVGFSGGKLGRYVYQLEKSGWSLSPSFSGGLHPPLGDSLSGKPELLVDAPDPLLSGDVMATGHLDRLVPTNLSLQKMGIEKKYLQSSNEVFRKIFTLMQKWRLFLKPGNAKYMDAKVQIMKECLETFGKLTKRHGS</sequence>
<evidence type="ECO:0000313" key="1">
    <source>
        <dbReference type="EMBL" id="CAD6206722.1"/>
    </source>
</evidence>
<name>A0A811MGG8_9POAL</name>
<dbReference type="Proteomes" id="UP000604825">
    <property type="component" value="Unassembled WGS sequence"/>
</dbReference>